<dbReference type="EMBL" id="CP144105">
    <property type="protein sequence ID" value="WWC90949.1"/>
    <property type="molecule type" value="Genomic_DNA"/>
</dbReference>
<keyword evidence="2" id="KW-1185">Reference proteome</keyword>
<name>A0AAX4K199_9TREE</name>
<proteinExistence type="predicted"/>
<dbReference type="GeneID" id="91096557"/>
<gene>
    <name evidence="1" type="ORF">L201_005887</name>
</gene>
<dbReference type="RefSeq" id="XP_066077712.1">
    <property type="nucleotide sequence ID" value="XM_066221615.1"/>
</dbReference>
<dbReference type="AlphaFoldDB" id="A0AAX4K199"/>
<evidence type="ECO:0000313" key="2">
    <source>
        <dbReference type="Proteomes" id="UP001355207"/>
    </source>
</evidence>
<sequence length="445" mass="51172">MASQSPSLASRVWSLPHIRSKVLNELETHDLWSMLVLSKGYFSEVVSVMFCSIVLRDHMRLKKGCRSIERLRRYTSAVQYLETLIPLISMGGGPDLFSEFPNLKLAKYTGDSYDEDSLELNNEPEDSNSGISSFIYWRDYELSPLKAVDFEYGERETFPFGWEFQVRSTCVKVRDEHTPQHETDLTPRQIVTLLIEAWMDGKGIFTQFIEKLVIEAQITRREEREIGSIEEVKVEEGADEEEEENVIEVLDDKRVVEILSPLCEELELHLHNDSTLYPDYTLHDLLCGSTPIKWSIENKLKDLSLTLAVTEDYAPYRLPNISSSISNKNNNFNDSRCNLEYLELILYPPIASETPPNWTFTNYLPSISFFAKALHFQFGLVSTSQICELDITVKQWGSRKEEKLSESLADLLNKELKEIQLELQTQSSGNPGWKKLGRNEMNNIA</sequence>
<protein>
    <recommendedName>
        <fullName evidence="3">F-box domain-containing protein</fullName>
    </recommendedName>
</protein>
<evidence type="ECO:0000313" key="1">
    <source>
        <dbReference type="EMBL" id="WWC90949.1"/>
    </source>
</evidence>
<organism evidence="1 2">
    <name type="scientific">Kwoniella dendrophila CBS 6074</name>
    <dbReference type="NCBI Taxonomy" id="1295534"/>
    <lineage>
        <taxon>Eukaryota</taxon>
        <taxon>Fungi</taxon>
        <taxon>Dikarya</taxon>
        <taxon>Basidiomycota</taxon>
        <taxon>Agaricomycotina</taxon>
        <taxon>Tremellomycetes</taxon>
        <taxon>Tremellales</taxon>
        <taxon>Cryptococcaceae</taxon>
        <taxon>Kwoniella</taxon>
    </lineage>
</organism>
<accession>A0AAX4K199</accession>
<dbReference type="Proteomes" id="UP001355207">
    <property type="component" value="Chromosome 8"/>
</dbReference>
<reference evidence="1 2" key="1">
    <citation type="submission" date="2024-01" db="EMBL/GenBank/DDBJ databases">
        <title>Comparative genomics of Cryptococcus and Kwoniella reveals pathogenesis evolution and contrasting modes of karyotype evolution via chromosome fusion or intercentromeric recombination.</title>
        <authorList>
            <person name="Coelho M.A."/>
            <person name="David-Palma M."/>
            <person name="Shea T."/>
            <person name="Bowers K."/>
            <person name="McGinley-Smith S."/>
            <person name="Mohammad A.W."/>
            <person name="Gnirke A."/>
            <person name="Yurkov A.M."/>
            <person name="Nowrousian M."/>
            <person name="Sun S."/>
            <person name="Cuomo C.A."/>
            <person name="Heitman J."/>
        </authorList>
    </citation>
    <scope>NUCLEOTIDE SEQUENCE [LARGE SCALE GENOMIC DNA]</scope>
    <source>
        <strain evidence="1 2">CBS 6074</strain>
    </source>
</reference>
<evidence type="ECO:0008006" key="3">
    <source>
        <dbReference type="Google" id="ProtNLM"/>
    </source>
</evidence>